<evidence type="ECO:0000259" key="1">
    <source>
        <dbReference type="Pfam" id="PF20150"/>
    </source>
</evidence>
<dbReference type="Pfam" id="PF20150">
    <property type="entry name" value="2EXR"/>
    <property type="match status" value="1"/>
</dbReference>
<protein>
    <recommendedName>
        <fullName evidence="1">2EXR domain-containing protein</fullName>
    </recommendedName>
</protein>
<name>A0A8H7TB41_9HELO</name>
<dbReference type="PANTHER" id="PTHR35910:SF1">
    <property type="entry name" value="2EXR DOMAIN-CONTAINING PROTEIN"/>
    <property type="match status" value="1"/>
</dbReference>
<dbReference type="Proteomes" id="UP000664132">
    <property type="component" value="Unassembled WGS sequence"/>
</dbReference>
<dbReference type="InterPro" id="IPR045518">
    <property type="entry name" value="2EXR"/>
</dbReference>
<evidence type="ECO:0000313" key="2">
    <source>
        <dbReference type="EMBL" id="KAG4415596.1"/>
    </source>
</evidence>
<dbReference type="PANTHER" id="PTHR35910">
    <property type="entry name" value="2EXR DOMAIN-CONTAINING PROTEIN"/>
    <property type="match status" value="1"/>
</dbReference>
<feature type="domain" description="2EXR" evidence="1">
    <location>
        <begin position="7"/>
        <end position="111"/>
    </location>
</feature>
<evidence type="ECO:0000313" key="3">
    <source>
        <dbReference type="Proteomes" id="UP000664132"/>
    </source>
</evidence>
<dbReference type="AlphaFoldDB" id="A0A8H7TB41"/>
<organism evidence="2 3">
    <name type="scientific">Cadophora malorum</name>
    <dbReference type="NCBI Taxonomy" id="108018"/>
    <lineage>
        <taxon>Eukaryota</taxon>
        <taxon>Fungi</taxon>
        <taxon>Dikarya</taxon>
        <taxon>Ascomycota</taxon>
        <taxon>Pezizomycotina</taxon>
        <taxon>Leotiomycetes</taxon>
        <taxon>Helotiales</taxon>
        <taxon>Ploettnerulaceae</taxon>
        <taxon>Cadophora</taxon>
    </lineage>
</organism>
<proteinExistence type="predicted"/>
<dbReference type="EMBL" id="JAFJYH010000216">
    <property type="protein sequence ID" value="KAG4415596.1"/>
    <property type="molecule type" value="Genomic_DNA"/>
</dbReference>
<dbReference type="OrthoDB" id="3473305at2759"/>
<gene>
    <name evidence="2" type="ORF">IFR04_011265</name>
</gene>
<keyword evidence="3" id="KW-1185">Reference proteome</keyword>
<comment type="caution">
    <text evidence="2">The sequence shown here is derived from an EMBL/GenBank/DDBJ whole genome shotgun (WGS) entry which is preliminary data.</text>
</comment>
<sequence>MTTLTEFHLFPELPSELRVKIWHIVLSSPRTVDINCEKGVVKSNQQQTRFVKAFLSSTPIPPTLHVCRESRYEALSTYKTYFTTFKSNYTPFHTTLKAPNYIYIAFGQDTIRCSDNLLEYIDNVELGSIEKMILEVADASYFGHFNMEVVMGMARLKELELNTAEGLLTDWRGDSKAILTRDFEGARMNNPGWECPRVRITSRKTGEELKILEGGPLIPGWQPGDPNTFLD</sequence>
<accession>A0A8H7TB41</accession>
<reference evidence="2" key="1">
    <citation type="submission" date="2021-02" db="EMBL/GenBank/DDBJ databases">
        <title>Genome sequence Cadophora malorum strain M34.</title>
        <authorList>
            <person name="Stefanovic E."/>
            <person name="Vu D."/>
            <person name="Scully C."/>
            <person name="Dijksterhuis J."/>
            <person name="Roader J."/>
            <person name="Houbraken J."/>
        </authorList>
    </citation>
    <scope>NUCLEOTIDE SEQUENCE</scope>
    <source>
        <strain evidence="2">M34</strain>
    </source>
</reference>